<feature type="chain" id="PRO_5014418452" description="Fibronectin type-III domain-containing protein" evidence="2">
    <location>
        <begin position="21"/>
        <end position="739"/>
    </location>
</feature>
<accession>A0A2K0XGF3</accession>
<dbReference type="RefSeq" id="WP_219809331.1">
    <property type="nucleotide sequence ID" value="NZ_NBAX01000007.1"/>
</dbReference>
<organism evidence="3 4">
    <name type="scientific">Hoylesella timonensis</name>
    <dbReference type="NCBI Taxonomy" id="386414"/>
    <lineage>
        <taxon>Bacteria</taxon>
        <taxon>Pseudomonadati</taxon>
        <taxon>Bacteroidota</taxon>
        <taxon>Bacteroidia</taxon>
        <taxon>Bacteroidales</taxon>
        <taxon>Prevotellaceae</taxon>
        <taxon>Hoylesella</taxon>
    </lineage>
</organism>
<proteinExistence type="predicted"/>
<evidence type="ECO:0008006" key="5">
    <source>
        <dbReference type="Google" id="ProtNLM"/>
    </source>
</evidence>
<dbReference type="EMBL" id="NBAX01000007">
    <property type="protein sequence ID" value="PNP93609.1"/>
    <property type="molecule type" value="Genomic_DNA"/>
</dbReference>
<keyword evidence="2" id="KW-0732">Signal</keyword>
<name>A0A2K0XGF3_9BACT</name>
<evidence type="ECO:0000256" key="2">
    <source>
        <dbReference type="SAM" id="SignalP"/>
    </source>
</evidence>
<evidence type="ECO:0000313" key="3">
    <source>
        <dbReference type="EMBL" id="PNP93609.1"/>
    </source>
</evidence>
<evidence type="ECO:0000313" key="4">
    <source>
        <dbReference type="Proteomes" id="UP000236634"/>
    </source>
</evidence>
<feature type="signal peptide" evidence="2">
    <location>
        <begin position="1"/>
        <end position="20"/>
    </location>
</feature>
<feature type="compositionally biased region" description="Pro residues" evidence="1">
    <location>
        <begin position="523"/>
        <end position="549"/>
    </location>
</feature>
<gene>
    <name evidence="3" type="ORF">BFS16_09295</name>
</gene>
<evidence type="ECO:0000256" key="1">
    <source>
        <dbReference type="SAM" id="MobiDB-lite"/>
    </source>
</evidence>
<dbReference type="Proteomes" id="UP000236634">
    <property type="component" value="Unassembled WGS sequence"/>
</dbReference>
<comment type="caution">
    <text evidence="3">The sequence shown here is derived from an EMBL/GenBank/DDBJ whole genome shotgun (WGS) entry which is preliminary data.</text>
</comment>
<feature type="region of interest" description="Disordered" evidence="1">
    <location>
        <begin position="516"/>
        <end position="554"/>
    </location>
</feature>
<dbReference type="AlphaFoldDB" id="A0A2K0XGF3"/>
<sequence>MKQRILTILLLFATFLQVQAQQKVYVHTLDKKTFEWFTWEVDSITFKEADPLVVPATAKPVDLGLSVQWADFNLGASSETERGYLVGWGDVTGTNRSANLKYFPVEHPLGNIIMSKYDIAKQKWGDLWRLPSTDEIQELIDHCTWTWTTKNGVTGYQVSSQQPENTNSIFIPVSGFRTGSVMAEDDVAGYYWSGILDTDNTNAVALKFTDTDKLQTALKRYVGCSVRPVYGKYVQAVYAVTAPAAEVTYQTANVNVSLSGGLDQVKEYGVCYAKNPVDLDPIKGPKVSDTSIPEGNTKTFVLTDLSQRTTYYYQAYALVGSDYVYGKKLQFTTQPKFPEPEIVDLGLSVKWAKWNMGAKTEADFGGYFGWGDPTGELFSNDVTEYAKGLTTKDIAGTKYDIARAQWGGKWRLPTTKELKELEKCTWSYTPNYNDKGIEGWIVSNNGKQIFFPRAGWRRADNSSHGIGDDAYYWSSELADDSPNSAKYAQLLGKNYIEITTSLKCILIPVRAVYDEPGENYTPDPTPNPGTDPTPNPNPEPSPNPEPPSPTAGKAVDLGVSVMWSDRNIGAVKASDAGKYFAWAEISDKTEYTRKSYTAGYDTMNGAFTDSVSVSHIAGSKFDAARVLWGGTWRMPTDDEVGELKNNCTLEWTFQDGVPGYLITNKKNVKNHIFLPAGGYNNGTSVAGTDSFGKYWTDRIFTYKDTSKSTAYALSLASSGFYVSSMPREYGALIRPVMNY</sequence>
<reference evidence="3 4" key="1">
    <citation type="submission" date="2017-03" db="EMBL/GenBank/DDBJ databases">
        <authorList>
            <person name="Afonso C.L."/>
            <person name="Miller P.J."/>
            <person name="Scott M.A."/>
            <person name="Spackman E."/>
            <person name="Goraichik I."/>
            <person name="Dimitrov K.M."/>
            <person name="Suarez D.L."/>
            <person name="Swayne D.E."/>
        </authorList>
    </citation>
    <scope>NUCLEOTIDE SEQUENCE [LARGE SCALE GENOMIC DNA]</scope>
    <source>
        <strain evidence="3 4">DNF00076</strain>
    </source>
</reference>
<protein>
    <recommendedName>
        <fullName evidence="5">Fibronectin type-III domain-containing protein</fullName>
    </recommendedName>
</protein>